<organism evidence="9 10">
    <name type="scientific">Cryobacterium algoritolerans</name>
    <dbReference type="NCBI Taxonomy" id="1259184"/>
    <lineage>
        <taxon>Bacteria</taxon>
        <taxon>Bacillati</taxon>
        <taxon>Actinomycetota</taxon>
        <taxon>Actinomycetes</taxon>
        <taxon>Micrococcales</taxon>
        <taxon>Microbacteriaceae</taxon>
        <taxon>Cryobacterium</taxon>
    </lineage>
</organism>
<evidence type="ECO:0000256" key="3">
    <source>
        <dbReference type="ARBA" id="ARBA00022692"/>
    </source>
</evidence>
<feature type="transmembrane region" description="Helical" evidence="7">
    <location>
        <begin position="103"/>
        <end position="121"/>
    </location>
</feature>
<dbReference type="CDD" id="cd03392">
    <property type="entry name" value="PAP2_like_2"/>
    <property type="match status" value="1"/>
</dbReference>
<evidence type="ECO:0000256" key="7">
    <source>
        <dbReference type="SAM" id="Phobius"/>
    </source>
</evidence>
<feature type="transmembrane region" description="Helical" evidence="7">
    <location>
        <begin position="150"/>
        <end position="173"/>
    </location>
</feature>
<evidence type="ECO:0000256" key="5">
    <source>
        <dbReference type="ARBA" id="ARBA00022989"/>
    </source>
</evidence>
<feature type="transmembrane region" description="Helical" evidence="7">
    <location>
        <begin position="20"/>
        <end position="43"/>
    </location>
</feature>
<feature type="transmembrane region" description="Helical" evidence="7">
    <location>
        <begin position="64"/>
        <end position="97"/>
    </location>
</feature>
<keyword evidence="5 7" id="KW-1133">Transmembrane helix</keyword>
<dbReference type="AlphaFoldDB" id="A0A4R8WLX2"/>
<evidence type="ECO:0000256" key="2">
    <source>
        <dbReference type="ARBA" id="ARBA00022475"/>
    </source>
</evidence>
<evidence type="ECO:0000313" key="10">
    <source>
        <dbReference type="Proteomes" id="UP000298412"/>
    </source>
</evidence>
<evidence type="ECO:0000259" key="8">
    <source>
        <dbReference type="SMART" id="SM00014"/>
    </source>
</evidence>
<keyword evidence="3 7" id="KW-0812">Transmembrane</keyword>
<dbReference type="SMART" id="SM00014">
    <property type="entry name" value="acidPPc"/>
    <property type="match status" value="1"/>
</dbReference>
<feature type="transmembrane region" description="Helical" evidence="7">
    <location>
        <begin position="193"/>
        <end position="212"/>
    </location>
</feature>
<dbReference type="OrthoDB" id="5289372at2"/>
<evidence type="ECO:0000256" key="6">
    <source>
        <dbReference type="ARBA" id="ARBA00023136"/>
    </source>
</evidence>
<name>A0A4R8WLX2_9MICO</name>
<dbReference type="SUPFAM" id="SSF48317">
    <property type="entry name" value="Acid phosphatase/Vanadium-dependent haloperoxidase"/>
    <property type="match status" value="1"/>
</dbReference>
<dbReference type="GO" id="GO:0005886">
    <property type="term" value="C:plasma membrane"/>
    <property type="evidence" value="ECO:0007669"/>
    <property type="project" value="UniProtKB-SubCell"/>
</dbReference>
<protein>
    <submittedName>
        <fullName evidence="9">Phosphatase PAP2 family protein</fullName>
    </submittedName>
</protein>
<reference evidence="9 10" key="1">
    <citation type="submission" date="2019-03" db="EMBL/GenBank/DDBJ databases">
        <title>Genomics of glacier-inhabiting Cryobacterium strains.</title>
        <authorList>
            <person name="Liu Q."/>
            <person name="Xin Y.-H."/>
        </authorList>
    </citation>
    <scope>NUCLEOTIDE SEQUENCE [LARGE SCALE GENOMIC DNA]</scope>
    <source>
        <strain evidence="9 10">MDT1-3</strain>
    </source>
</reference>
<comment type="caution">
    <text evidence="9">The sequence shown here is derived from an EMBL/GenBank/DDBJ whole genome shotgun (WGS) entry which is preliminary data.</text>
</comment>
<evidence type="ECO:0000256" key="1">
    <source>
        <dbReference type="ARBA" id="ARBA00004651"/>
    </source>
</evidence>
<evidence type="ECO:0000256" key="4">
    <source>
        <dbReference type="ARBA" id="ARBA00022801"/>
    </source>
</evidence>
<dbReference type="RefSeq" id="WP_134569190.1">
    <property type="nucleotide sequence ID" value="NZ_SOFP01000075.1"/>
</dbReference>
<keyword evidence="2" id="KW-1003">Cell membrane</keyword>
<dbReference type="PANTHER" id="PTHR14969:SF62">
    <property type="entry name" value="DECAPRENYLPHOSPHORYL-5-PHOSPHORIBOSE PHOSPHATASE RV3807C-RELATED"/>
    <property type="match status" value="1"/>
</dbReference>
<dbReference type="GO" id="GO:0016787">
    <property type="term" value="F:hydrolase activity"/>
    <property type="evidence" value="ECO:0007669"/>
    <property type="project" value="UniProtKB-KW"/>
</dbReference>
<sequence length="243" mass="26072">MSDQDPEVAATPHAKHVSRVWPLVSGFVALGLVIALGALIVVRDHGMPLSIDTQWMTELIENRAPVWGFLALVMNYLGGGVIATFIVPVASTVILLLVKRPWAALYFVVATVVTGGAVQLLKHLFGRARPETILVTVDFGSFPSGHVANAATMALILSIVFPRLWVWIAGAVYTGVMMVSRTYLGAHWLTDTFGALLLGVGVAIVVWAPLAAKLDGERRIRGGLTSRGWRRSQSSAPGPDETI</sequence>
<dbReference type="InterPro" id="IPR036938">
    <property type="entry name" value="PAP2/HPO_sf"/>
</dbReference>
<dbReference type="InterPro" id="IPR000326">
    <property type="entry name" value="PAP2/HPO"/>
</dbReference>
<keyword evidence="6 7" id="KW-0472">Membrane</keyword>
<dbReference type="Proteomes" id="UP000298412">
    <property type="component" value="Unassembled WGS sequence"/>
</dbReference>
<dbReference type="PANTHER" id="PTHR14969">
    <property type="entry name" value="SPHINGOSINE-1-PHOSPHATE PHOSPHOHYDROLASE"/>
    <property type="match status" value="1"/>
</dbReference>
<proteinExistence type="predicted"/>
<keyword evidence="4" id="KW-0378">Hydrolase</keyword>
<keyword evidence="10" id="KW-1185">Reference proteome</keyword>
<dbReference type="EMBL" id="SOFP01000075">
    <property type="protein sequence ID" value="TFC10450.1"/>
    <property type="molecule type" value="Genomic_DNA"/>
</dbReference>
<feature type="domain" description="Phosphatidic acid phosphatase type 2/haloperoxidase" evidence="8">
    <location>
        <begin position="104"/>
        <end position="207"/>
    </location>
</feature>
<evidence type="ECO:0000313" key="9">
    <source>
        <dbReference type="EMBL" id="TFC10450.1"/>
    </source>
</evidence>
<comment type="subcellular location">
    <subcellularLocation>
        <location evidence="1">Cell membrane</location>
        <topology evidence="1">Multi-pass membrane protein</topology>
    </subcellularLocation>
</comment>
<dbReference type="Gene3D" id="1.20.144.10">
    <property type="entry name" value="Phosphatidic acid phosphatase type 2/haloperoxidase"/>
    <property type="match status" value="2"/>
</dbReference>
<gene>
    <name evidence="9" type="ORF">E3O19_15755</name>
</gene>
<accession>A0A4R8WLX2</accession>
<dbReference type="Pfam" id="PF01569">
    <property type="entry name" value="PAP2"/>
    <property type="match status" value="1"/>
</dbReference>